<sequence>MNNVAETQLWVHRNNSASEFKAPLRSILRSSSSYPENLSKEIHTNTKSLSFNMSSMADDRDIDPPHDGTLTSCSSSSVYYSSTDTLSSFNESSGLSNMPTQTSVSLCDLKLTDCTDSSLFNQKIATNKNNPKKPIITPKPPSQMSLSAEQHCYYMGYRGFPVVGGLHSVKSGPIQRRTLFNHKVAEFPKNSVRQCHHPEKCPTAYSNSTFKRRHSHEGDLEQRGRSVSFDSQISVVEFHKSAMEWYDDEQESTETDEKITGCFLNNIFRSTSQHSANLFLLEHEIQSGKESHTNDIVRWISSIKKTFKFLQGSGRDKKESNVALPKNEKADIDDKQFAAEDSMDKFDLARPRAHNSSLNTVLGSQSNECFKLQPSLPFKRTDLFNEIQSILVVDCHEIFLNLFSRGLKVMMPHVQITTAKSAEEAFLFIRKARSSQLFRKYPLVHGFDVIIVEENLDAGKSRKSATNISSYDSCVSAPSSANIDIELSSCTGKNTKNPVINILKGSDIFQELVREEKEILKSLKYSHMLSTLLIGVSLSLKADEKTIRASGADMVWKKPPPPMNAILTCEILNHLLKKRDCLMQSRKSKKIGRYE</sequence>
<reference evidence="1" key="1">
    <citation type="submission" date="2021-01" db="EMBL/GenBank/DDBJ databases">
        <authorList>
            <person name="Corre E."/>
            <person name="Pelletier E."/>
            <person name="Niang G."/>
            <person name="Scheremetjew M."/>
            <person name="Finn R."/>
            <person name="Kale V."/>
            <person name="Holt S."/>
            <person name="Cochrane G."/>
            <person name="Meng A."/>
            <person name="Brown T."/>
            <person name="Cohen L."/>
        </authorList>
    </citation>
    <scope>NUCLEOTIDE SEQUENCE</scope>
    <source>
        <strain evidence="1">308</strain>
    </source>
</reference>
<gene>
    <name evidence="1" type="ORF">CHYS00102_LOCUS4331</name>
</gene>
<dbReference type="EMBL" id="HBFR01006060">
    <property type="protein sequence ID" value="CAD8877147.1"/>
    <property type="molecule type" value="Transcribed_RNA"/>
</dbReference>
<organism evidence="1">
    <name type="scientific">Corethron hystrix</name>
    <dbReference type="NCBI Taxonomy" id="216773"/>
    <lineage>
        <taxon>Eukaryota</taxon>
        <taxon>Sar</taxon>
        <taxon>Stramenopiles</taxon>
        <taxon>Ochrophyta</taxon>
        <taxon>Bacillariophyta</taxon>
        <taxon>Coscinodiscophyceae</taxon>
        <taxon>Corethrophycidae</taxon>
        <taxon>Corethrales</taxon>
        <taxon>Corethraceae</taxon>
        <taxon>Corethron</taxon>
    </lineage>
</organism>
<proteinExistence type="predicted"/>
<dbReference type="AlphaFoldDB" id="A0A7S1B8F7"/>
<name>A0A7S1B8F7_9STRA</name>
<evidence type="ECO:0000313" key="1">
    <source>
        <dbReference type="EMBL" id="CAD8877147.1"/>
    </source>
</evidence>
<protein>
    <submittedName>
        <fullName evidence="1">Uncharacterized protein</fullName>
    </submittedName>
</protein>
<accession>A0A7S1B8F7</accession>